<dbReference type="PANTHER" id="PTHR43484">
    <property type="match status" value="1"/>
</dbReference>
<dbReference type="Gene3D" id="2.30.330.10">
    <property type="entry name" value="SpoA-like"/>
    <property type="match status" value="1"/>
</dbReference>
<feature type="compositionally biased region" description="Low complexity" evidence="8">
    <location>
        <begin position="91"/>
        <end position="118"/>
    </location>
</feature>
<evidence type="ECO:0000313" key="10">
    <source>
        <dbReference type="EMBL" id="MBK5929788.1"/>
    </source>
</evidence>
<sequence>MTDQDKPDQNVDDDDTDATQPDLDKEADGAAEAVESDAENGSDVAPEKGESDEDLDLWAAAMAEQESHEAAETEQNGNGAHSESEEDDLWAAAMAEQQQTEPEETQTPAKQQAATTAADPNAEVAGERLFRPFEESNQRGETRDLAMILDIPVRLSVELGRTKVTIKQLLEMAQGSVVELDGLAGEPMDILINGYLIAQGEVVVVEDKYGIRITEIVTPSERVQKLNR</sequence>
<evidence type="ECO:0000256" key="2">
    <source>
        <dbReference type="ARBA" id="ARBA00021897"/>
    </source>
</evidence>
<reference evidence="10" key="2">
    <citation type="journal article" date="2020" name="Microorganisms">
        <title>Osmotic Adaptation and Compatible Solute Biosynthesis of Phototrophic Bacteria as Revealed from Genome Analyses.</title>
        <authorList>
            <person name="Imhoff J.F."/>
            <person name="Rahn T."/>
            <person name="Kunzel S."/>
            <person name="Keller A."/>
            <person name="Neulinger S.C."/>
        </authorList>
    </citation>
    <scope>NUCLEOTIDE SEQUENCE</scope>
    <source>
        <strain evidence="10">DSM 4395</strain>
    </source>
</reference>
<dbReference type="GO" id="GO:0005886">
    <property type="term" value="C:plasma membrane"/>
    <property type="evidence" value="ECO:0007669"/>
    <property type="project" value="UniProtKB-SubCell"/>
</dbReference>
<proteinExistence type="inferred from homology"/>
<comment type="similarity">
    <text evidence="1 7">Belongs to the FliN/MopA/SpaO family.</text>
</comment>
<dbReference type="PRINTS" id="PR00956">
    <property type="entry name" value="FLGMOTORFLIN"/>
</dbReference>
<evidence type="ECO:0000256" key="5">
    <source>
        <dbReference type="ARBA" id="ARBA00022779"/>
    </source>
</evidence>
<gene>
    <name evidence="10" type="ORF">CCR82_04375</name>
</gene>
<comment type="caution">
    <text evidence="10">The sequence shown here is derived from an EMBL/GenBank/DDBJ whole genome shotgun (WGS) entry which is preliminary data.</text>
</comment>
<dbReference type="NCBIfam" id="TIGR02480">
    <property type="entry name" value="fliN"/>
    <property type="match status" value="1"/>
</dbReference>
<dbReference type="AlphaFoldDB" id="A0AAJ0XF08"/>
<keyword evidence="10" id="KW-0966">Cell projection</keyword>
<dbReference type="InterPro" id="IPR036429">
    <property type="entry name" value="SpoA-like_sf"/>
</dbReference>
<dbReference type="InterPro" id="IPR012826">
    <property type="entry name" value="FliN"/>
</dbReference>
<evidence type="ECO:0000313" key="11">
    <source>
        <dbReference type="Proteomes" id="UP001296967"/>
    </source>
</evidence>
<dbReference type="GO" id="GO:0006935">
    <property type="term" value="P:chemotaxis"/>
    <property type="evidence" value="ECO:0007669"/>
    <property type="project" value="UniProtKB-KW"/>
</dbReference>
<protein>
    <recommendedName>
        <fullName evidence="2 7">Flagellar motor switch protein FliN</fullName>
    </recommendedName>
</protein>
<evidence type="ECO:0000256" key="3">
    <source>
        <dbReference type="ARBA" id="ARBA00022475"/>
    </source>
</evidence>
<dbReference type="InterPro" id="IPR051469">
    <property type="entry name" value="FliN/MopA/SpaO"/>
</dbReference>
<keyword evidence="7" id="KW-0975">Bacterial flagellum</keyword>
<keyword evidence="10" id="KW-0969">Cilium</keyword>
<evidence type="ECO:0000256" key="7">
    <source>
        <dbReference type="RuleBase" id="RU362074"/>
    </source>
</evidence>
<keyword evidence="11" id="KW-1185">Reference proteome</keyword>
<dbReference type="Pfam" id="PF01052">
    <property type="entry name" value="FliMN_C"/>
    <property type="match status" value="1"/>
</dbReference>
<dbReference type="GO" id="GO:0003774">
    <property type="term" value="F:cytoskeletal motor activity"/>
    <property type="evidence" value="ECO:0007669"/>
    <property type="project" value="UniProtKB-UniRule"/>
</dbReference>
<evidence type="ECO:0000256" key="4">
    <source>
        <dbReference type="ARBA" id="ARBA00022500"/>
    </source>
</evidence>
<feature type="region of interest" description="Disordered" evidence="8">
    <location>
        <begin position="1"/>
        <end position="123"/>
    </location>
</feature>
<keyword evidence="3 7" id="KW-1003">Cell membrane</keyword>
<reference evidence="10" key="1">
    <citation type="submission" date="2017-05" db="EMBL/GenBank/DDBJ databases">
        <authorList>
            <person name="Imhoff J.F."/>
            <person name="Rahn T."/>
            <person name="Kuenzel S."/>
            <person name="Neulinger S.C."/>
        </authorList>
    </citation>
    <scope>NUCLEOTIDE SEQUENCE</scope>
    <source>
        <strain evidence="10">DSM 4395</strain>
    </source>
</reference>
<comment type="function">
    <text evidence="7">FliN is one of three proteins (FliG, FliN, FliM) that form the rotor-mounted switch complex (C ring), located at the base of the basal body. This complex interacts with the CheY and CheZ chemotaxis proteins, in addition to contacting components of the motor that determine the direction of flagellar rotation.</text>
</comment>
<comment type="subcellular location">
    <subcellularLocation>
        <location evidence="7">Cell membrane</location>
        <topology evidence="7">Peripheral membrane protein</topology>
        <orientation evidence="7">Cytoplasmic side</orientation>
    </subcellularLocation>
    <subcellularLocation>
        <location evidence="7">Bacterial flagellum basal body</location>
    </subcellularLocation>
</comment>
<dbReference type="Proteomes" id="UP001296967">
    <property type="component" value="Unassembled WGS sequence"/>
</dbReference>
<keyword evidence="6 7" id="KW-0472">Membrane</keyword>
<dbReference type="PANTHER" id="PTHR43484:SF1">
    <property type="entry name" value="FLAGELLAR MOTOR SWITCH PROTEIN FLIN"/>
    <property type="match status" value="1"/>
</dbReference>
<keyword evidence="5 7" id="KW-0283">Flagellar rotation</keyword>
<dbReference type="InterPro" id="IPR001543">
    <property type="entry name" value="FliN-like_C"/>
</dbReference>
<organism evidence="10 11">
    <name type="scientific">Halochromatium salexigens</name>
    <name type="common">Chromatium salexigens</name>
    <dbReference type="NCBI Taxonomy" id="49447"/>
    <lineage>
        <taxon>Bacteria</taxon>
        <taxon>Pseudomonadati</taxon>
        <taxon>Pseudomonadota</taxon>
        <taxon>Gammaproteobacteria</taxon>
        <taxon>Chromatiales</taxon>
        <taxon>Chromatiaceae</taxon>
        <taxon>Halochromatium</taxon>
    </lineage>
</organism>
<evidence type="ECO:0000256" key="6">
    <source>
        <dbReference type="ARBA" id="ARBA00023136"/>
    </source>
</evidence>
<name>A0AAJ0XF08_HALSE</name>
<accession>A0AAJ0XF08</accession>
<evidence type="ECO:0000256" key="8">
    <source>
        <dbReference type="SAM" id="MobiDB-lite"/>
    </source>
</evidence>
<dbReference type="GO" id="GO:0009425">
    <property type="term" value="C:bacterial-type flagellum basal body"/>
    <property type="evidence" value="ECO:0007669"/>
    <property type="project" value="UniProtKB-SubCell"/>
</dbReference>
<evidence type="ECO:0000259" key="9">
    <source>
        <dbReference type="Pfam" id="PF01052"/>
    </source>
</evidence>
<dbReference type="GO" id="GO:0071973">
    <property type="term" value="P:bacterial-type flagellum-dependent cell motility"/>
    <property type="evidence" value="ECO:0007669"/>
    <property type="project" value="UniProtKB-UniRule"/>
</dbReference>
<dbReference type="SUPFAM" id="SSF101801">
    <property type="entry name" value="Surface presentation of antigens (SPOA)"/>
    <property type="match status" value="1"/>
</dbReference>
<evidence type="ECO:0000256" key="1">
    <source>
        <dbReference type="ARBA" id="ARBA00009226"/>
    </source>
</evidence>
<keyword evidence="10" id="KW-0282">Flagellum</keyword>
<feature type="domain" description="Flagellar motor switch protein FliN-like C-terminal" evidence="9">
    <location>
        <begin position="148"/>
        <end position="217"/>
    </location>
</feature>
<keyword evidence="4 7" id="KW-0145">Chemotaxis</keyword>
<dbReference type="InterPro" id="IPR001172">
    <property type="entry name" value="FliN_T3SS_HrcQb"/>
</dbReference>
<dbReference type="EMBL" id="NHSF01000023">
    <property type="protein sequence ID" value="MBK5929788.1"/>
    <property type="molecule type" value="Genomic_DNA"/>
</dbReference>